<dbReference type="AlphaFoldDB" id="A0A2P6QPX4"/>
<feature type="repeat" description="PPR" evidence="3">
    <location>
        <begin position="26"/>
        <end position="60"/>
    </location>
</feature>
<evidence type="ECO:0000313" key="4">
    <source>
        <dbReference type="EMBL" id="PRQ36223.1"/>
    </source>
</evidence>
<dbReference type="Gramene" id="PRQ36223">
    <property type="protein sequence ID" value="PRQ36223"/>
    <property type="gene ID" value="RchiOBHm_Chr4g0389071"/>
</dbReference>
<organism evidence="4 5">
    <name type="scientific">Rosa chinensis</name>
    <name type="common">China rose</name>
    <dbReference type="NCBI Taxonomy" id="74649"/>
    <lineage>
        <taxon>Eukaryota</taxon>
        <taxon>Viridiplantae</taxon>
        <taxon>Streptophyta</taxon>
        <taxon>Embryophyta</taxon>
        <taxon>Tracheophyta</taxon>
        <taxon>Spermatophyta</taxon>
        <taxon>Magnoliopsida</taxon>
        <taxon>eudicotyledons</taxon>
        <taxon>Gunneridae</taxon>
        <taxon>Pentapetalae</taxon>
        <taxon>rosids</taxon>
        <taxon>fabids</taxon>
        <taxon>Rosales</taxon>
        <taxon>Rosaceae</taxon>
        <taxon>Rosoideae</taxon>
        <taxon>Rosoideae incertae sedis</taxon>
        <taxon>Rosa</taxon>
    </lineage>
</organism>
<dbReference type="NCBIfam" id="TIGR00756">
    <property type="entry name" value="PPR"/>
    <property type="match status" value="1"/>
</dbReference>
<dbReference type="Pfam" id="PF13041">
    <property type="entry name" value="PPR_2"/>
    <property type="match status" value="1"/>
</dbReference>
<dbReference type="STRING" id="74649.A0A2P6QPX4"/>
<evidence type="ECO:0000256" key="1">
    <source>
        <dbReference type="ARBA" id="ARBA00007626"/>
    </source>
</evidence>
<dbReference type="InterPro" id="IPR002885">
    <property type="entry name" value="PPR_rpt"/>
</dbReference>
<gene>
    <name evidence="4" type="ORF">RchiOBHm_Chr4g0389071</name>
</gene>
<proteinExistence type="inferred from homology"/>
<evidence type="ECO:0000256" key="3">
    <source>
        <dbReference type="PROSITE-ProRule" id="PRU00708"/>
    </source>
</evidence>
<comment type="caution">
    <text evidence="4">The sequence shown here is derived from an EMBL/GenBank/DDBJ whole genome shotgun (WGS) entry which is preliminary data.</text>
</comment>
<sequence>MYKRIGRFEDAIQIAKQMRELQLLNDLLSYNNVIGLYATYGRFKEMVGTFKEMTKAAVQPDDCTFKSLGLVLLKSGLSKQAVGKLEVSVKKDSGTGLQAWMSALSAVVRVNESSYM</sequence>
<keyword evidence="2" id="KW-0677">Repeat</keyword>
<evidence type="ECO:0000313" key="5">
    <source>
        <dbReference type="Proteomes" id="UP000238479"/>
    </source>
</evidence>
<dbReference type="Gene3D" id="1.25.40.10">
    <property type="entry name" value="Tetratricopeptide repeat domain"/>
    <property type="match status" value="1"/>
</dbReference>
<dbReference type="PANTHER" id="PTHR47447">
    <property type="entry name" value="OS03G0856100 PROTEIN"/>
    <property type="match status" value="1"/>
</dbReference>
<dbReference type="Proteomes" id="UP000238479">
    <property type="component" value="Chromosome 4"/>
</dbReference>
<dbReference type="InterPro" id="IPR011990">
    <property type="entry name" value="TPR-like_helical_dom_sf"/>
</dbReference>
<evidence type="ECO:0000256" key="2">
    <source>
        <dbReference type="ARBA" id="ARBA00022737"/>
    </source>
</evidence>
<name>A0A2P6QPX4_ROSCH</name>
<protein>
    <submittedName>
        <fullName evidence="4">Putative tetratricopeptide-like helical domain-containing protein</fullName>
    </submittedName>
</protein>
<dbReference type="PANTHER" id="PTHR47447:SF21">
    <property type="entry name" value="PENTACOTRIPEPTIDE-REPEAT REGION OF PRORP DOMAIN-CONTAINING PROTEIN"/>
    <property type="match status" value="1"/>
</dbReference>
<dbReference type="PROSITE" id="PS51375">
    <property type="entry name" value="PPR"/>
    <property type="match status" value="1"/>
</dbReference>
<accession>A0A2P6QPX4</accession>
<keyword evidence="5" id="KW-1185">Reference proteome</keyword>
<dbReference type="EMBL" id="PDCK01000042">
    <property type="protein sequence ID" value="PRQ36223.1"/>
    <property type="molecule type" value="Genomic_DNA"/>
</dbReference>
<comment type="similarity">
    <text evidence="1">Belongs to the PPR family. P subfamily.</text>
</comment>
<reference evidence="4 5" key="1">
    <citation type="journal article" date="2018" name="Nat. Genet.">
        <title>The Rosa genome provides new insights in the design of modern roses.</title>
        <authorList>
            <person name="Bendahmane M."/>
        </authorList>
    </citation>
    <scope>NUCLEOTIDE SEQUENCE [LARGE SCALE GENOMIC DNA]</scope>
    <source>
        <strain evidence="5">cv. Old Blush</strain>
    </source>
</reference>